<evidence type="ECO:0000256" key="3">
    <source>
        <dbReference type="SAM" id="SignalP"/>
    </source>
</evidence>
<dbReference type="AlphaFoldDB" id="A0A840AM15"/>
<gene>
    <name evidence="5" type="ORF">GGR25_001342</name>
</gene>
<evidence type="ECO:0000259" key="4">
    <source>
        <dbReference type="Pfam" id="PF13407"/>
    </source>
</evidence>
<comment type="caution">
    <text evidence="5">The sequence shown here is derived from an EMBL/GenBank/DDBJ whole genome shotgun (WGS) entry which is preliminary data.</text>
</comment>
<reference evidence="5 6" key="1">
    <citation type="submission" date="2020-08" db="EMBL/GenBank/DDBJ databases">
        <title>Genomic Encyclopedia of Type Strains, Phase IV (KMG-IV): sequencing the most valuable type-strain genomes for metagenomic binning, comparative biology and taxonomic classification.</title>
        <authorList>
            <person name="Goeker M."/>
        </authorList>
    </citation>
    <scope>NUCLEOTIDE SEQUENCE [LARGE SCALE GENOMIC DNA]</scope>
    <source>
        <strain evidence="5 6">DSM 25966</strain>
    </source>
</reference>
<feature type="signal peptide" evidence="3">
    <location>
        <begin position="1"/>
        <end position="24"/>
    </location>
</feature>
<feature type="chain" id="PRO_5032799483" evidence="3">
    <location>
        <begin position="25"/>
        <end position="324"/>
    </location>
</feature>
<dbReference type="Proteomes" id="UP000553963">
    <property type="component" value="Unassembled WGS sequence"/>
</dbReference>
<dbReference type="CDD" id="cd01536">
    <property type="entry name" value="PBP1_ABC_sugar_binding-like"/>
    <property type="match status" value="1"/>
</dbReference>
<feature type="domain" description="Periplasmic binding protein" evidence="4">
    <location>
        <begin position="48"/>
        <end position="303"/>
    </location>
</feature>
<dbReference type="InterPro" id="IPR025997">
    <property type="entry name" value="SBP_2_dom"/>
</dbReference>
<dbReference type="GO" id="GO:0030246">
    <property type="term" value="F:carbohydrate binding"/>
    <property type="evidence" value="ECO:0007669"/>
    <property type="project" value="TreeGrafter"/>
</dbReference>
<evidence type="ECO:0000256" key="2">
    <source>
        <dbReference type="ARBA" id="ARBA00007639"/>
    </source>
</evidence>
<dbReference type="PROSITE" id="PS51318">
    <property type="entry name" value="TAT"/>
    <property type="match status" value="1"/>
</dbReference>
<comment type="subcellular location">
    <subcellularLocation>
        <location evidence="1">Periplasm</location>
    </subcellularLocation>
</comment>
<dbReference type="GO" id="GO:0042597">
    <property type="term" value="C:periplasmic space"/>
    <property type="evidence" value="ECO:0007669"/>
    <property type="project" value="UniProtKB-SubCell"/>
</dbReference>
<name>A0A840AM15_9HYPH</name>
<protein>
    <submittedName>
        <fullName evidence="5">Ribose transport system substrate-binding protein</fullName>
    </submittedName>
</protein>
<dbReference type="RefSeq" id="WP_246409318.1">
    <property type="nucleotide sequence ID" value="NZ_JACIDS010000002.1"/>
</dbReference>
<dbReference type="Gene3D" id="3.40.50.2300">
    <property type="match status" value="2"/>
</dbReference>
<sequence>MKLTRRTMLLGTGATLLFAGAAFAQDLPQGGTVKANDNTKGPQRIAFMAFQNNPFWIPVTEGAKAAKDYLAKFNTTVDYVDLGDTLSAEVVIAGIESAIAQKYNGIVIVPVFDGTERAINEAVGQGIPVVNIIAEGNAPSDRLLFIGQDATAAGAQLGEFIGKKLGGKGKVGVITGYFGAAQHTNRMNGAVDYLKKNYPDIQIVGPFENQDKAEIAYSLVQDMYTANPDLSLVYVTAGGPFGAAKAVKDLGLTGKVGVVGFDHTPENVEYLKTGEMWALIDQAPFQQAFDSTVLLHNYLIDGKAPAEKVIAVKGNILTPDGPLK</sequence>
<proteinExistence type="inferred from homology"/>
<evidence type="ECO:0000313" key="5">
    <source>
        <dbReference type="EMBL" id="MBB3930303.1"/>
    </source>
</evidence>
<dbReference type="InterPro" id="IPR006311">
    <property type="entry name" value="TAT_signal"/>
</dbReference>
<dbReference type="PANTHER" id="PTHR30036">
    <property type="entry name" value="D-XYLOSE-BINDING PERIPLASMIC PROTEIN"/>
    <property type="match status" value="1"/>
</dbReference>
<comment type="similarity">
    <text evidence="2">Belongs to the bacterial solute-binding protein 2 family.</text>
</comment>
<keyword evidence="6" id="KW-1185">Reference proteome</keyword>
<dbReference type="InterPro" id="IPR028082">
    <property type="entry name" value="Peripla_BP_I"/>
</dbReference>
<dbReference type="SUPFAM" id="SSF53822">
    <property type="entry name" value="Periplasmic binding protein-like I"/>
    <property type="match status" value="1"/>
</dbReference>
<dbReference type="PANTHER" id="PTHR30036:SF7">
    <property type="entry name" value="ABC TRANSPORTER PERIPLASMIC-BINDING PROTEIN YPHF"/>
    <property type="match status" value="1"/>
</dbReference>
<evidence type="ECO:0000313" key="6">
    <source>
        <dbReference type="Proteomes" id="UP000553963"/>
    </source>
</evidence>
<dbReference type="EMBL" id="JACIDS010000002">
    <property type="protein sequence ID" value="MBB3930303.1"/>
    <property type="molecule type" value="Genomic_DNA"/>
</dbReference>
<keyword evidence="3" id="KW-0732">Signal</keyword>
<organism evidence="5 6">
    <name type="scientific">Kaistia hirudinis</name>
    <dbReference type="NCBI Taxonomy" id="1293440"/>
    <lineage>
        <taxon>Bacteria</taxon>
        <taxon>Pseudomonadati</taxon>
        <taxon>Pseudomonadota</taxon>
        <taxon>Alphaproteobacteria</taxon>
        <taxon>Hyphomicrobiales</taxon>
        <taxon>Kaistiaceae</taxon>
        <taxon>Kaistia</taxon>
    </lineage>
</organism>
<accession>A0A840AM15</accession>
<evidence type="ECO:0000256" key="1">
    <source>
        <dbReference type="ARBA" id="ARBA00004418"/>
    </source>
</evidence>
<dbReference type="Pfam" id="PF13407">
    <property type="entry name" value="Peripla_BP_4"/>
    <property type="match status" value="1"/>
</dbReference>
<dbReference type="InterPro" id="IPR050555">
    <property type="entry name" value="Bact_Solute-Bind_Prot2"/>
</dbReference>